<dbReference type="RefSeq" id="WP_060594928.1">
    <property type="nucleotide sequence ID" value="NZ_CP031418.1"/>
</dbReference>
<name>A0A0H5PP44_NOCFR</name>
<keyword evidence="1" id="KW-0614">Plasmid</keyword>
<accession>A0A0H5PP44</accession>
<dbReference type="Proteomes" id="UP000057820">
    <property type="component" value="Plasmid 2"/>
</dbReference>
<dbReference type="AlphaFoldDB" id="A0A0H5PP44"/>
<protein>
    <submittedName>
        <fullName evidence="1">Uncharacterized protein</fullName>
    </submittedName>
</protein>
<organism evidence="1 2">
    <name type="scientific">Nocardia farcinica</name>
    <dbReference type="NCBI Taxonomy" id="37329"/>
    <lineage>
        <taxon>Bacteria</taxon>
        <taxon>Bacillati</taxon>
        <taxon>Actinomycetota</taxon>
        <taxon>Actinomycetes</taxon>
        <taxon>Mycobacteriales</taxon>
        <taxon>Nocardiaceae</taxon>
        <taxon>Nocardia</taxon>
    </lineage>
</organism>
<dbReference type="KEGG" id="nfr:ERS450000_05921"/>
<geneLocation type="plasmid" evidence="1">
    <name>2</name>
</geneLocation>
<sequence>MTAITTVEQLNEFVRSKQPRATISGDLANTLNRHLGTSTSLEVIYERKEHRDMNRDVIAVTEVHWLQVGRSRIALDDVLNRAGIA</sequence>
<reference evidence="2" key="1">
    <citation type="submission" date="2015-03" db="EMBL/GenBank/DDBJ databases">
        <authorList>
            <consortium name="Pathogen Informatics"/>
        </authorList>
    </citation>
    <scope>NUCLEOTIDE SEQUENCE [LARGE SCALE GENOMIC DNA]</scope>
    <source>
        <strain evidence="2">NCTC11134</strain>
        <plasmid evidence="2">2</plasmid>
    </source>
</reference>
<evidence type="ECO:0000313" key="2">
    <source>
        <dbReference type="Proteomes" id="UP000057820"/>
    </source>
</evidence>
<proteinExistence type="predicted"/>
<gene>
    <name evidence="1" type="ORF">ERS450000_05921</name>
</gene>
<dbReference type="EMBL" id="LN868939">
    <property type="protein sequence ID" value="CRY84216.1"/>
    <property type="molecule type" value="Genomic_DNA"/>
</dbReference>
<evidence type="ECO:0000313" key="1">
    <source>
        <dbReference type="EMBL" id="CRY84216.1"/>
    </source>
</evidence>